<dbReference type="InterPro" id="IPR028926">
    <property type="entry name" value="CEP76-C2"/>
</dbReference>
<dbReference type="Gene3D" id="3.90.190.10">
    <property type="entry name" value="Protein tyrosine phosphatase superfamily"/>
    <property type="match status" value="1"/>
</dbReference>
<dbReference type="InterPro" id="IPR056289">
    <property type="entry name" value="CEP76_N"/>
</dbReference>
<dbReference type="AlphaFoldDB" id="A0A7J5XV89"/>
<comment type="caution">
    <text evidence="13">The sequence shown here is derived from an EMBL/GenBank/DDBJ whole genome shotgun (WGS) entry which is preliminary data.</text>
</comment>
<evidence type="ECO:0000256" key="10">
    <source>
        <dbReference type="SAM" id="MobiDB-lite"/>
    </source>
</evidence>
<reference evidence="13 14" key="1">
    <citation type="submission" date="2020-03" db="EMBL/GenBank/DDBJ databases">
        <title>Dissostichus mawsoni Genome sequencing and assembly.</title>
        <authorList>
            <person name="Park H."/>
        </authorList>
    </citation>
    <scope>NUCLEOTIDE SEQUENCE [LARGE SCALE GENOMIC DNA]</scope>
    <source>
        <strain evidence="13">DM0001</strain>
        <tissue evidence="13">Muscle</tissue>
    </source>
</reference>
<keyword evidence="9" id="KW-0472">Membrane</keyword>
<evidence type="ECO:0000259" key="11">
    <source>
        <dbReference type="PROSITE" id="PS50055"/>
    </source>
</evidence>
<dbReference type="EC" id="3.1.3.48" evidence="4"/>
<sequence length="796" mass="89316">MEQEFEDIDSSGRWQNLYNEIRNQASEYPYKVAKLPMNRNLNRYRDVSPFDHSRVKLENSENDYINASLVMMEEAQRAYILSQGPLRNTCGHFWLMIWEQCSKAVLMLNRIIEKGSVRKVCTVLAYLRGASMSFTDTGFVVRLLSEEDQSYYTIRVLELQNTMTGESREIYHFHYTTWPDFGVPESPASFLNFLFKVRESGSLGAEQGPAVVHCSAGIGRSGTLALVDTCLVLMDRRKNPSSVDIQKVLLDMREYRMGLIQTPDQLRFSYMAVIEGAKLTLPECSAAQDKQIVMSRDGLEADLPPPPPPPRPHLNDNRPNGQPGPCAEPEATSGDPLSAEPLSAEPLSAGEPESQDPDTADSSGHVRKRHREERIASTSQKVQQMKQRLSDSERKRDKWLYWRPILLNVGAGAAVAVGLLVNAPGLAMMSLSPERASELKQIIHNHLLKMNIHGRIREVLAETVREDHGPAHRSLSQADFLRALQHRGIIDDVMKDLQFTQEVLTDAEPGSPPKPATHFVDKNITQLKKTNIDPSRRHLYLQVLGGKAFLEHLQEPEPLPGQVCSTFTVYLHFRNQRFRSKPVPCACEPDLREGFLLEIHREGTGEGSKMADGTTMLSLCDPVHLVLIKTDTSSETMLVSSYFLDWRVVLCSPNGKTCFAVELMGVGSECKVPAGVLTVGLELYPPLTDTLSADIISTQQSLERQRTAEKERLFLVYAKQWWREFLQIRPSHQSKMVKIFAQDENGVNRPVCSYVHVLRAGRLLESPRQAARFVSLLAHEKAPVVGGGTSRSSGAH</sequence>
<evidence type="ECO:0000256" key="5">
    <source>
        <dbReference type="ARBA" id="ARBA00022553"/>
    </source>
</evidence>
<dbReference type="PROSITE" id="PS00383">
    <property type="entry name" value="TYR_PHOSPHATASE_1"/>
    <property type="match status" value="1"/>
</dbReference>
<dbReference type="InterPro" id="IPR016130">
    <property type="entry name" value="Tyr_Pase_AS"/>
</dbReference>
<dbReference type="Pfam" id="PF00102">
    <property type="entry name" value="Y_phosphatase"/>
    <property type="match status" value="1"/>
</dbReference>
<dbReference type="InterPro" id="IPR000242">
    <property type="entry name" value="PTP_cat"/>
</dbReference>
<dbReference type="Pfam" id="PF15627">
    <property type="entry name" value="CEP76-C2"/>
    <property type="match status" value="1"/>
</dbReference>
<proteinExistence type="inferred from homology"/>
<evidence type="ECO:0000256" key="8">
    <source>
        <dbReference type="ARBA" id="ARBA00022912"/>
    </source>
</evidence>
<dbReference type="OrthoDB" id="5527234at2759"/>
<dbReference type="PROSITE" id="PS50056">
    <property type="entry name" value="TYR_PHOSPHATASE_2"/>
    <property type="match status" value="1"/>
</dbReference>
<organism evidence="13 14">
    <name type="scientific">Dissostichus mawsoni</name>
    <name type="common">Antarctic cod</name>
    <dbReference type="NCBI Taxonomy" id="36200"/>
    <lineage>
        <taxon>Eukaryota</taxon>
        <taxon>Metazoa</taxon>
        <taxon>Chordata</taxon>
        <taxon>Craniata</taxon>
        <taxon>Vertebrata</taxon>
        <taxon>Euteleostomi</taxon>
        <taxon>Actinopterygii</taxon>
        <taxon>Neopterygii</taxon>
        <taxon>Teleostei</taxon>
        <taxon>Neoteleostei</taxon>
        <taxon>Acanthomorphata</taxon>
        <taxon>Eupercaria</taxon>
        <taxon>Perciformes</taxon>
        <taxon>Notothenioidei</taxon>
        <taxon>Nototheniidae</taxon>
        <taxon>Dissostichus</taxon>
    </lineage>
</organism>
<dbReference type="GO" id="GO:0005783">
    <property type="term" value="C:endoplasmic reticulum"/>
    <property type="evidence" value="ECO:0007669"/>
    <property type="project" value="UniProtKB-SubCell"/>
</dbReference>
<evidence type="ECO:0000256" key="3">
    <source>
        <dbReference type="ARBA" id="ARBA00009701"/>
    </source>
</evidence>
<evidence type="ECO:0000256" key="4">
    <source>
        <dbReference type="ARBA" id="ARBA00013064"/>
    </source>
</evidence>
<dbReference type="InterPro" id="IPR029021">
    <property type="entry name" value="Prot-tyrosine_phosphatase-like"/>
</dbReference>
<dbReference type="InterPro" id="IPR000387">
    <property type="entry name" value="Tyr_Pase_dom"/>
</dbReference>
<dbReference type="FunFam" id="3.90.190.10:FF:000025">
    <property type="entry name" value="Tyrosine-protein phosphatase non-receptor type 1"/>
    <property type="match status" value="1"/>
</dbReference>
<dbReference type="Proteomes" id="UP000518266">
    <property type="component" value="Unassembled WGS sequence"/>
</dbReference>
<comment type="similarity">
    <text evidence="3">Belongs to the protein-tyrosine phosphatase family. Non-receptor class 1 subfamily.</text>
</comment>
<evidence type="ECO:0000259" key="12">
    <source>
        <dbReference type="PROSITE" id="PS50056"/>
    </source>
</evidence>
<dbReference type="GO" id="GO:0070373">
    <property type="term" value="P:negative regulation of ERK1 and ERK2 cascade"/>
    <property type="evidence" value="ECO:0007669"/>
    <property type="project" value="TreeGrafter"/>
</dbReference>
<dbReference type="SMART" id="SM00194">
    <property type="entry name" value="PTPc"/>
    <property type="match status" value="1"/>
</dbReference>
<dbReference type="GO" id="GO:0004726">
    <property type="term" value="F:non-membrane spanning protein tyrosine phosphatase activity"/>
    <property type="evidence" value="ECO:0007669"/>
    <property type="project" value="TreeGrafter"/>
</dbReference>
<evidence type="ECO:0000313" key="14">
    <source>
        <dbReference type="Proteomes" id="UP000518266"/>
    </source>
</evidence>
<keyword evidence="6" id="KW-0378">Hydrolase</keyword>
<feature type="region of interest" description="Disordered" evidence="10">
    <location>
        <begin position="298"/>
        <end position="390"/>
    </location>
</feature>
<feature type="domain" description="Tyrosine-protein phosphatase" evidence="11">
    <location>
        <begin position="1"/>
        <end position="276"/>
    </location>
</feature>
<comment type="subcellular location">
    <subcellularLocation>
        <location evidence="2">Endomembrane system</location>
    </subcellularLocation>
    <subcellularLocation>
        <location evidence="1">Endoplasmic reticulum</location>
    </subcellularLocation>
</comment>
<dbReference type="PRINTS" id="PR00700">
    <property type="entry name" value="PRTYPHPHTASE"/>
</dbReference>
<feature type="domain" description="Tyrosine specific protein phosphatases" evidence="12">
    <location>
        <begin position="188"/>
        <end position="267"/>
    </location>
</feature>
<keyword evidence="14" id="KW-1185">Reference proteome</keyword>
<evidence type="ECO:0000313" key="13">
    <source>
        <dbReference type="EMBL" id="KAF3840399.1"/>
    </source>
</evidence>
<dbReference type="PANTHER" id="PTHR46047">
    <property type="entry name" value="TYROSINE-PROTEIN PHOSPHATASE NON-RECEPTOR TYPE 61F"/>
    <property type="match status" value="1"/>
</dbReference>
<feature type="compositionally biased region" description="Pro residues" evidence="10">
    <location>
        <begin position="303"/>
        <end position="312"/>
    </location>
</feature>
<evidence type="ECO:0000256" key="6">
    <source>
        <dbReference type="ARBA" id="ARBA00022801"/>
    </source>
</evidence>
<gene>
    <name evidence="13" type="ORF">F7725_019116</name>
</gene>
<protein>
    <recommendedName>
        <fullName evidence="4">protein-tyrosine-phosphatase</fullName>
        <ecNumber evidence="4">3.1.3.48</ecNumber>
    </recommendedName>
</protein>
<dbReference type="EMBL" id="JAAKFY010000021">
    <property type="protein sequence ID" value="KAF3840399.1"/>
    <property type="molecule type" value="Genomic_DNA"/>
</dbReference>
<dbReference type="InterPro" id="IPR051985">
    <property type="entry name" value="NR_tyrosine_phosphatase"/>
</dbReference>
<keyword evidence="8" id="KW-0904">Protein phosphatase</keyword>
<dbReference type="PANTHER" id="PTHR46047:SF1">
    <property type="entry name" value="TYROSINE-PROTEIN PHOSPHATASE NON-RECEPTOR TYPE 2"/>
    <property type="match status" value="1"/>
</dbReference>
<dbReference type="SUPFAM" id="SSF52799">
    <property type="entry name" value="(Phosphotyrosine protein) phosphatases II"/>
    <property type="match status" value="1"/>
</dbReference>
<keyword evidence="5" id="KW-0597">Phosphoprotein</keyword>
<evidence type="ECO:0000256" key="2">
    <source>
        <dbReference type="ARBA" id="ARBA00004308"/>
    </source>
</evidence>
<dbReference type="GO" id="GO:0005634">
    <property type="term" value="C:nucleus"/>
    <property type="evidence" value="ECO:0007669"/>
    <property type="project" value="TreeGrafter"/>
</dbReference>
<dbReference type="InterPro" id="IPR003595">
    <property type="entry name" value="Tyr_Pase_cat"/>
</dbReference>
<feature type="compositionally biased region" description="Polar residues" evidence="10">
    <location>
        <begin position="376"/>
        <end position="387"/>
    </location>
</feature>
<name>A0A7J5XV89_DISMA</name>
<dbReference type="PROSITE" id="PS50055">
    <property type="entry name" value="TYR_PHOSPHATASE_PTP"/>
    <property type="match status" value="1"/>
</dbReference>
<evidence type="ECO:0000256" key="1">
    <source>
        <dbReference type="ARBA" id="ARBA00004240"/>
    </source>
</evidence>
<dbReference type="SMART" id="SM00404">
    <property type="entry name" value="PTPc_motif"/>
    <property type="match status" value="1"/>
</dbReference>
<accession>A0A7J5XV89</accession>
<evidence type="ECO:0000256" key="7">
    <source>
        <dbReference type="ARBA" id="ARBA00022824"/>
    </source>
</evidence>
<dbReference type="GO" id="GO:0046426">
    <property type="term" value="P:negative regulation of receptor signaling pathway via JAK-STAT"/>
    <property type="evidence" value="ECO:0007669"/>
    <property type="project" value="TreeGrafter"/>
</dbReference>
<evidence type="ECO:0000256" key="9">
    <source>
        <dbReference type="ARBA" id="ARBA00023136"/>
    </source>
</evidence>
<dbReference type="Pfam" id="PF24654">
    <property type="entry name" value="CEP76_N"/>
    <property type="match status" value="1"/>
</dbReference>
<dbReference type="GO" id="GO:0019901">
    <property type="term" value="F:protein kinase binding"/>
    <property type="evidence" value="ECO:0007669"/>
    <property type="project" value="TreeGrafter"/>
</dbReference>
<keyword evidence="7" id="KW-0256">Endoplasmic reticulum</keyword>